<keyword evidence="2" id="KW-1185">Reference proteome</keyword>
<proteinExistence type="predicted"/>
<organism evidence="1 2">
    <name type="scientific">Shewanella cyperi</name>
    <dbReference type="NCBI Taxonomy" id="2814292"/>
    <lineage>
        <taxon>Bacteria</taxon>
        <taxon>Pseudomonadati</taxon>
        <taxon>Pseudomonadota</taxon>
        <taxon>Gammaproteobacteria</taxon>
        <taxon>Alteromonadales</taxon>
        <taxon>Shewanellaceae</taxon>
        <taxon>Shewanella</taxon>
    </lineage>
</organism>
<dbReference type="GO" id="GO:0005829">
    <property type="term" value="C:cytosol"/>
    <property type="evidence" value="ECO:0007669"/>
    <property type="project" value="TreeGrafter"/>
</dbReference>
<dbReference type="InterPro" id="IPR016084">
    <property type="entry name" value="Haem_Oase-like_multi-hlx"/>
</dbReference>
<dbReference type="PANTHER" id="PTHR43198:SF2">
    <property type="entry name" value="SI:CH1073-67J19.1-RELATED"/>
    <property type="match status" value="1"/>
</dbReference>
<dbReference type="PANTHER" id="PTHR43198">
    <property type="entry name" value="BIFUNCTIONAL TH2 PROTEIN"/>
    <property type="match status" value="1"/>
</dbReference>
<evidence type="ECO:0008006" key="3">
    <source>
        <dbReference type="Google" id="ProtNLM"/>
    </source>
</evidence>
<dbReference type="InterPro" id="IPR050967">
    <property type="entry name" value="Thiamine_Salvage_TenA"/>
</dbReference>
<protein>
    <recommendedName>
        <fullName evidence="3">TenA family transcriptional regulator</fullName>
    </recommendedName>
</protein>
<dbReference type="SUPFAM" id="SSF48613">
    <property type="entry name" value="Heme oxygenase-like"/>
    <property type="match status" value="1"/>
</dbReference>
<name>A0A974XMY7_9GAMM</name>
<dbReference type="Gene3D" id="1.20.910.10">
    <property type="entry name" value="Heme oxygenase-like"/>
    <property type="match status" value="1"/>
</dbReference>
<evidence type="ECO:0000313" key="2">
    <source>
        <dbReference type="Proteomes" id="UP000663281"/>
    </source>
</evidence>
<dbReference type="CDD" id="cd19359">
    <property type="entry name" value="TenA_C_Bt3146-like"/>
    <property type="match status" value="1"/>
</dbReference>
<dbReference type="KEGG" id="scyp:JYB88_00650"/>
<evidence type="ECO:0000313" key="1">
    <source>
        <dbReference type="EMBL" id="QSX30223.1"/>
    </source>
</evidence>
<dbReference type="EMBL" id="CP071504">
    <property type="protein sequence ID" value="QSX30223.1"/>
    <property type="molecule type" value="Genomic_DNA"/>
</dbReference>
<sequence>MRNPRRLHDHKLLVEKHRLDTQAPAADSLFWRLWQGGGSELAQKALATGFVQGIRTGSLDPRSYGAFNVSDIYYCCQGANDFGDAARRSRDPVLQDFLLHKQQSYEKYYRVACLEWRLADPKAVLPSDTAKRYSDFERRLAKGQMEAGKAADPIYTLIAMLPCEYLWGWLAQQLSPASDTNLYGPWISSNACVAGAFAMGNFIEAYLGNHDLDEGLARHLYLTAMEHEYRNFEGALQQP</sequence>
<reference evidence="1 2" key="1">
    <citation type="submission" date="2021-03" db="EMBL/GenBank/DDBJ databases">
        <title>Novel species identification of genus Shewanella.</title>
        <authorList>
            <person name="Liu G."/>
            <person name="Zhang Q."/>
        </authorList>
    </citation>
    <scope>NUCLEOTIDE SEQUENCE [LARGE SCALE GENOMIC DNA]</scope>
    <source>
        <strain evidence="1 2">FJAT-53726</strain>
    </source>
</reference>
<gene>
    <name evidence="1" type="ORF">JYB88_00650</name>
</gene>
<dbReference type="AlphaFoldDB" id="A0A974XMY7"/>
<dbReference type="Proteomes" id="UP000663281">
    <property type="component" value="Chromosome"/>
</dbReference>
<accession>A0A974XMY7</accession>
<dbReference type="RefSeq" id="WP_207325153.1">
    <property type="nucleotide sequence ID" value="NZ_CP071504.1"/>
</dbReference>